<dbReference type="PANTHER" id="PTHR25465:SF75">
    <property type="entry name" value="E3 UBIQUITIN_ISG15 LIGASE TRIM25-RELATED"/>
    <property type="match status" value="1"/>
</dbReference>
<dbReference type="Gene3D" id="1.20.5.340">
    <property type="match status" value="1"/>
</dbReference>
<feature type="transmembrane region" description="Helical" evidence="7">
    <location>
        <begin position="482"/>
        <end position="504"/>
    </location>
</feature>
<dbReference type="PANTHER" id="PTHR25465">
    <property type="entry name" value="B-BOX DOMAIN CONTAINING"/>
    <property type="match status" value="1"/>
</dbReference>
<keyword evidence="7" id="KW-1133">Transmembrane helix</keyword>
<dbReference type="AlphaFoldDB" id="A0A8C1VBP7"/>
<organism evidence="10 11">
    <name type="scientific">Cyprinus carpio</name>
    <name type="common">Common carp</name>
    <dbReference type="NCBI Taxonomy" id="7962"/>
    <lineage>
        <taxon>Eukaryota</taxon>
        <taxon>Metazoa</taxon>
        <taxon>Chordata</taxon>
        <taxon>Craniata</taxon>
        <taxon>Vertebrata</taxon>
        <taxon>Euteleostomi</taxon>
        <taxon>Actinopterygii</taxon>
        <taxon>Neopterygii</taxon>
        <taxon>Teleostei</taxon>
        <taxon>Ostariophysi</taxon>
        <taxon>Cypriniformes</taxon>
        <taxon>Cyprinidae</taxon>
        <taxon>Cyprininae</taxon>
        <taxon>Cyprinus</taxon>
    </lineage>
</organism>
<dbReference type="SUPFAM" id="SSF57845">
    <property type="entry name" value="B-box zinc-binding domain"/>
    <property type="match status" value="1"/>
</dbReference>
<dbReference type="InterPro" id="IPR058030">
    <property type="entry name" value="TRIM8/14/16/25/29/45/65_CC"/>
</dbReference>
<dbReference type="PROSITE" id="PS50089">
    <property type="entry name" value="ZF_RING_2"/>
    <property type="match status" value="1"/>
</dbReference>
<evidence type="ECO:0000259" key="9">
    <source>
        <dbReference type="PROSITE" id="PS50119"/>
    </source>
</evidence>
<dbReference type="InterPro" id="IPR051051">
    <property type="entry name" value="E3_ubiq-ligase_TRIM/RNF"/>
</dbReference>
<feature type="domain" description="B box-type" evidence="9">
    <location>
        <begin position="184"/>
        <end position="224"/>
    </location>
</feature>
<feature type="coiled-coil region" evidence="5">
    <location>
        <begin position="285"/>
        <end position="319"/>
    </location>
</feature>
<protein>
    <submittedName>
        <fullName evidence="10">FinTRIM family, member 69</fullName>
    </submittedName>
</protein>
<evidence type="ECO:0000259" key="8">
    <source>
        <dbReference type="PROSITE" id="PS50089"/>
    </source>
</evidence>
<keyword evidence="3" id="KW-0862">Zinc</keyword>
<keyword evidence="1" id="KW-0479">Metal-binding</keyword>
<dbReference type="InterPro" id="IPR001841">
    <property type="entry name" value="Znf_RING"/>
</dbReference>
<evidence type="ECO:0000256" key="1">
    <source>
        <dbReference type="ARBA" id="ARBA00022723"/>
    </source>
</evidence>
<dbReference type="SMART" id="SM00336">
    <property type="entry name" value="BBOX"/>
    <property type="match status" value="1"/>
</dbReference>
<dbReference type="Gene3D" id="3.30.40.10">
    <property type="entry name" value="Zinc/RING finger domain, C3HC4 (zinc finger)"/>
    <property type="match status" value="1"/>
</dbReference>
<feature type="region of interest" description="Disordered" evidence="6">
    <location>
        <begin position="420"/>
        <end position="455"/>
    </location>
</feature>
<name>A0A8C1VBP7_CYPCA</name>
<feature type="domain" description="RING-type" evidence="8">
    <location>
        <begin position="59"/>
        <end position="102"/>
    </location>
</feature>
<feature type="compositionally biased region" description="Basic and acidic residues" evidence="6">
    <location>
        <begin position="420"/>
        <end position="454"/>
    </location>
</feature>
<keyword evidence="2 4" id="KW-0863">Zinc-finger</keyword>
<sequence length="506" mass="58468">MCTANGTGICVEMTHRCDARFVSEPLILEWIFLMSESLTGFESSKMAQFCFDAENPLNCPICLNLLTDPVTTSCGHSYCMDCIERSWDQEVYRGVYSCPKCRTKFNQRPTLSRSTVLAEIVDGMNQEDPAGPEDVQCDVCKGRKLKAIKSCLVCLASYCQSHIQPHYESEAFRKHKLVNASSNLQQQICPQHHKALEIFCQDDQKCICVVCLGDQHSGHKAVSAADEMDKKQEELKIKQKDFMQEAKDREKRVQTLKKAVESHKAAVQHSERIFDELISSIQKRQAEMREKTSAQEKEVQEVENHIQTLEQEIRTLQKDNDTLEPLLHTEDHIHFFQNYPSCSEFLSYTILLKDFNNLLTTENVNKSLSELKGQLDKICEEHMGRKSVGDILKSKIVSVSRRRATVREVEGHPLYITTRSSEHHQSDIRARPSERHQSDIRTRSLERHQSDIRPRSSGKHLHFERLNSFDYEYMLCLVMCEVFFLFVCFVFVCFFLFTFCYIVAEV</sequence>
<dbReference type="SMART" id="SM00184">
    <property type="entry name" value="RING"/>
    <property type="match status" value="1"/>
</dbReference>
<dbReference type="InterPro" id="IPR000315">
    <property type="entry name" value="Znf_B-box"/>
</dbReference>
<evidence type="ECO:0000256" key="6">
    <source>
        <dbReference type="SAM" id="MobiDB-lite"/>
    </source>
</evidence>
<dbReference type="InterPro" id="IPR017907">
    <property type="entry name" value="Znf_RING_CS"/>
</dbReference>
<proteinExistence type="predicted"/>
<dbReference type="Ensembl" id="ENSCCRT00015051126.1">
    <property type="protein sequence ID" value="ENSCCRP00015049469.1"/>
    <property type="gene ID" value="ENSCCRG00015020437.1"/>
</dbReference>
<keyword evidence="7" id="KW-0812">Transmembrane</keyword>
<dbReference type="Pfam" id="PF15227">
    <property type="entry name" value="zf-C3HC4_4"/>
    <property type="match status" value="1"/>
</dbReference>
<evidence type="ECO:0000313" key="11">
    <source>
        <dbReference type="Proteomes" id="UP000694700"/>
    </source>
</evidence>
<dbReference type="PROSITE" id="PS50119">
    <property type="entry name" value="ZF_BBOX"/>
    <property type="match status" value="1"/>
</dbReference>
<keyword evidence="7" id="KW-0472">Membrane</keyword>
<dbReference type="Pfam" id="PF00643">
    <property type="entry name" value="zf-B_box"/>
    <property type="match status" value="1"/>
</dbReference>
<dbReference type="Pfam" id="PF25600">
    <property type="entry name" value="TRIM_CC"/>
    <property type="match status" value="1"/>
</dbReference>
<dbReference type="CDD" id="cd19769">
    <property type="entry name" value="Bbox2_TRIM16-like"/>
    <property type="match status" value="1"/>
</dbReference>
<evidence type="ECO:0000256" key="3">
    <source>
        <dbReference type="ARBA" id="ARBA00022833"/>
    </source>
</evidence>
<dbReference type="Gene3D" id="3.30.160.60">
    <property type="entry name" value="Classic Zinc Finger"/>
    <property type="match status" value="1"/>
</dbReference>
<evidence type="ECO:0000313" key="10">
    <source>
        <dbReference type="Ensembl" id="ENSCCRP00015049469.1"/>
    </source>
</evidence>
<evidence type="ECO:0000256" key="2">
    <source>
        <dbReference type="ARBA" id="ARBA00022771"/>
    </source>
</evidence>
<keyword evidence="5" id="KW-0175">Coiled coil</keyword>
<dbReference type="Gene3D" id="4.10.830.40">
    <property type="match status" value="1"/>
</dbReference>
<dbReference type="Proteomes" id="UP000694700">
    <property type="component" value="Unplaced"/>
</dbReference>
<dbReference type="SUPFAM" id="SSF57850">
    <property type="entry name" value="RING/U-box"/>
    <property type="match status" value="1"/>
</dbReference>
<dbReference type="GO" id="GO:0008270">
    <property type="term" value="F:zinc ion binding"/>
    <property type="evidence" value="ECO:0007669"/>
    <property type="project" value="UniProtKB-KW"/>
</dbReference>
<dbReference type="InterPro" id="IPR013083">
    <property type="entry name" value="Znf_RING/FYVE/PHD"/>
</dbReference>
<evidence type="ECO:0000256" key="7">
    <source>
        <dbReference type="SAM" id="Phobius"/>
    </source>
</evidence>
<reference evidence="10" key="1">
    <citation type="submission" date="2025-08" db="UniProtKB">
        <authorList>
            <consortium name="Ensembl"/>
        </authorList>
    </citation>
    <scope>IDENTIFICATION</scope>
</reference>
<accession>A0A8C1VBP7</accession>
<evidence type="ECO:0000256" key="5">
    <source>
        <dbReference type="SAM" id="Coils"/>
    </source>
</evidence>
<dbReference type="PROSITE" id="PS00518">
    <property type="entry name" value="ZF_RING_1"/>
    <property type="match status" value="1"/>
</dbReference>
<evidence type="ECO:0000256" key="4">
    <source>
        <dbReference type="PROSITE-ProRule" id="PRU00024"/>
    </source>
</evidence>